<dbReference type="PANTHER" id="PTHR23221">
    <property type="entry name" value="GLYCOSYLPHOSPHATIDYLINOSITOL PHOSPHOLIPASE D"/>
    <property type="match status" value="1"/>
</dbReference>
<dbReference type="OrthoDB" id="5317514at2759"/>
<dbReference type="AlphaFoldDB" id="U4KWC6"/>
<feature type="compositionally biased region" description="Basic and acidic residues" evidence="1">
    <location>
        <begin position="327"/>
        <end position="336"/>
    </location>
</feature>
<name>U4KWC6_PYROM</name>
<evidence type="ECO:0000313" key="5">
    <source>
        <dbReference type="Proteomes" id="UP000018144"/>
    </source>
</evidence>
<dbReference type="eggNOG" id="KOG3637">
    <property type="taxonomic scope" value="Eukaryota"/>
</dbReference>
<gene>
    <name evidence="4" type="ORF">PCON_05734</name>
</gene>
<sequence>MMVRIIYFLPPILSYAHACGVLTHNQIVQRSSHLFSLPNSLPQYSAPQTLFSPLLNSPENSPSIQAGAFFPDWGYQCFSTDDDAEAAHWPPFLVAAVEYVTEKYGFLNRTTSAAREDKEQKHLESLIAFIFAIASHQTADATWHAIRLPTGLLDVLAGVDFDGDYNAAHSNLDIGGDLLAAARLGRLPEESRYWISNSWQVPIDDLIAIYGRMGRSISKYVMRYCCMRGLAALKSEMALGGALYGRYAAKSPMMVEEIDTYYLGGIREMTARTVGCWQGLMSWFSEGVAAEEKQSGGWGVCDVFQAIKARGGAGPQGPTEPNGSLGPREEHPHRHSILEDPTIAAWVISQMETITVSTDSFGKETYTLPQLVEPPLPAKHTPIKNSNFEEPTYVATYVPYGHLGSSIAAGYFGPTPDELAFAVGAPGESEDSSRPGEGNVYIIPNGFIGGFSSQLLASNLTHTTSNNFLTSSLALAPASVDQRFGSSTSPLRTLNRTFLAVSAPGPLSYEPSKPPSVPFSEDTIAGRVKLFLPGKAEPEFTFTLRGAELGGAGRRQWGDKLSAAALGGEGEGEWLIVSGSRSDGERLCDGRRFVQWGEGEVTLIRLSSGDVSMTSQGTEKLDILHHQDVVSQATTTVLQLTLPDSAKQDIPCNKLSAYASFGAATAFSSRSKTLWVSAPGVGSVFGYSLSPSSNSLELIATIKEPEQLRSNFGHALATGILDDGTEWLAISAPNENQDNQIQAGALRIYTFNPKSSSEPTPLLKKTIVAEDNKNPFTKFGRSLAVDKVNKMLWIGSEFAELERGRVWGVAFAELFNETPSEAKGIVEKVRQKVKQRVTGFTGFAGFDTTTTDNAMESKEGNIKAKPMFEGANQGERFGAQVLATEQGDVVIGVPDAGVGREEQEKRYYGAVAVFRRKNTSKVQGQEL</sequence>
<protein>
    <submittedName>
        <fullName evidence="4">Similar to Phosphatidylinositol-glycan-specific phospholipase D acc. no. Q86AV9</fullName>
    </submittedName>
</protein>
<evidence type="ECO:0000259" key="3">
    <source>
        <dbReference type="Pfam" id="PF00882"/>
    </source>
</evidence>
<keyword evidence="5" id="KW-1185">Reference proteome</keyword>
<evidence type="ECO:0000256" key="1">
    <source>
        <dbReference type="SAM" id="MobiDB-lite"/>
    </source>
</evidence>
<organism evidence="4 5">
    <name type="scientific">Pyronema omphalodes (strain CBS 100304)</name>
    <name type="common">Pyronema confluens</name>
    <dbReference type="NCBI Taxonomy" id="1076935"/>
    <lineage>
        <taxon>Eukaryota</taxon>
        <taxon>Fungi</taxon>
        <taxon>Dikarya</taxon>
        <taxon>Ascomycota</taxon>
        <taxon>Pezizomycotina</taxon>
        <taxon>Pezizomycetes</taxon>
        <taxon>Pezizales</taxon>
        <taxon>Pyronemataceae</taxon>
        <taxon>Pyronema</taxon>
    </lineage>
</organism>
<evidence type="ECO:0000313" key="4">
    <source>
        <dbReference type="EMBL" id="CCX06147.1"/>
    </source>
</evidence>
<dbReference type="STRING" id="1076935.U4KWC6"/>
<dbReference type="PANTHER" id="PTHR23221:SF7">
    <property type="entry name" value="PHOSPHATIDYLINOSITOL-GLYCAN-SPECIFIC PHOSPHOLIPASE D"/>
    <property type="match status" value="1"/>
</dbReference>
<evidence type="ECO:0000256" key="2">
    <source>
        <dbReference type="SAM" id="SignalP"/>
    </source>
</evidence>
<feature type="signal peptide" evidence="2">
    <location>
        <begin position="1"/>
        <end position="18"/>
    </location>
</feature>
<dbReference type="GO" id="GO:0031012">
    <property type="term" value="C:extracellular matrix"/>
    <property type="evidence" value="ECO:0007669"/>
    <property type="project" value="TreeGrafter"/>
</dbReference>
<dbReference type="Gene3D" id="2.130.10.130">
    <property type="entry name" value="Integrin alpha, N-terminal"/>
    <property type="match status" value="1"/>
</dbReference>
<keyword evidence="2" id="KW-0732">Signal</keyword>
<proteinExistence type="predicted"/>
<dbReference type="InterPro" id="IPR013519">
    <property type="entry name" value="Int_alpha_beta-p"/>
</dbReference>
<reference evidence="4 5" key="1">
    <citation type="journal article" date="2013" name="PLoS Genet.">
        <title>The genome and development-dependent transcriptomes of Pyronema confluens: a window into fungal evolution.</title>
        <authorList>
            <person name="Traeger S."/>
            <person name="Altegoer F."/>
            <person name="Freitag M."/>
            <person name="Gabaldon T."/>
            <person name="Kempken F."/>
            <person name="Kumar A."/>
            <person name="Marcet-Houben M."/>
            <person name="Poggeler S."/>
            <person name="Stajich J.E."/>
            <person name="Nowrousian M."/>
        </authorList>
    </citation>
    <scope>NUCLEOTIDE SEQUENCE [LARGE SCALE GENOMIC DNA]</scope>
    <source>
        <strain evidence="5">CBS 100304</strain>
        <tissue evidence="4">Vegetative mycelium</tissue>
    </source>
</reference>
<dbReference type="InterPro" id="IPR029002">
    <property type="entry name" value="PLPC/GPLD1"/>
</dbReference>
<feature type="region of interest" description="Disordered" evidence="1">
    <location>
        <begin position="311"/>
        <end position="336"/>
    </location>
</feature>
<dbReference type="EMBL" id="HF935280">
    <property type="protein sequence ID" value="CCX06147.1"/>
    <property type="molecule type" value="Genomic_DNA"/>
</dbReference>
<dbReference type="GO" id="GO:0004621">
    <property type="term" value="F:glycosylphosphatidylinositol phospholipase D activity"/>
    <property type="evidence" value="ECO:0007669"/>
    <property type="project" value="TreeGrafter"/>
</dbReference>
<dbReference type="Pfam" id="PF00882">
    <property type="entry name" value="Zn_dep_PLPC"/>
    <property type="match status" value="1"/>
</dbReference>
<dbReference type="Proteomes" id="UP000018144">
    <property type="component" value="Unassembled WGS sequence"/>
</dbReference>
<feature type="domain" description="Phospholipase C/D" evidence="3">
    <location>
        <begin position="57"/>
        <end position="193"/>
    </location>
</feature>
<feature type="chain" id="PRO_5004651481" evidence="2">
    <location>
        <begin position="19"/>
        <end position="927"/>
    </location>
</feature>
<dbReference type="InterPro" id="IPR028994">
    <property type="entry name" value="Integrin_alpha_N"/>
</dbReference>
<accession>U4KWC6</accession>
<dbReference type="OMA" id="ADATWHA"/>
<dbReference type="SMART" id="SM00191">
    <property type="entry name" value="Int_alpha"/>
    <property type="match status" value="5"/>
</dbReference>